<evidence type="ECO:0000313" key="4">
    <source>
        <dbReference type="EMBL" id="KAF1020462.1"/>
    </source>
</evidence>
<evidence type="ECO:0000313" key="5">
    <source>
        <dbReference type="Proteomes" id="UP000461670"/>
    </source>
</evidence>
<dbReference type="GO" id="GO:0032259">
    <property type="term" value="P:methylation"/>
    <property type="evidence" value="ECO:0007669"/>
    <property type="project" value="UniProtKB-KW"/>
</dbReference>
<dbReference type="AlphaFoldDB" id="A0A7V8FMY2"/>
<name>A0A7V8FMY2_9BURK</name>
<proteinExistence type="inferred from homology"/>
<dbReference type="SUPFAM" id="SSF53335">
    <property type="entry name" value="S-adenosyl-L-methionine-dependent methyltransferases"/>
    <property type="match status" value="1"/>
</dbReference>
<keyword evidence="4" id="KW-0808">Transferase</keyword>
<keyword evidence="4" id="KW-0489">Methyltransferase</keyword>
<dbReference type="InterPro" id="IPR000682">
    <property type="entry name" value="PCMT"/>
</dbReference>
<dbReference type="Gene3D" id="3.40.50.150">
    <property type="entry name" value="Vaccinia Virus protein VP39"/>
    <property type="match status" value="1"/>
</dbReference>
<evidence type="ECO:0000256" key="3">
    <source>
        <dbReference type="ARBA" id="ARBA00030757"/>
    </source>
</evidence>
<reference evidence="5" key="1">
    <citation type="journal article" date="2020" name="MBio">
        <title>Horizontal gene transfer to a defensive symbiont with a reduced genome amongst a multipartite beetle microbiome.</title>
        <authorList>
            <person name="Waterworth S.C."/>
            <person name="Florez L.V."/>
            <person name="Rees E.R."/>
            <person name="Hertweck C."/>
            <person name="Kaltenpoth M."/>
            <person name="Kwan J.C."/>
        </authorList>
    </citation>
    <scope>NUCLEOTIDE SEQUENCE [LARGE SCALE GENOMIC DNA]</scope>
</reference>
<protein>
    <recommendedName>
        <fullName evidence="2">Protein-L-isoaspartate O-methyltransferase</fullName>
    </recommendedName>
    <alternativeName>
        <fullName evidence="3">Protein L-isoaspartyl methyltransferase</fullName>
    </alternativeName>
</protein>
<dbReference type="Pfam" id="PF01135">
    <property type="entry name" value="PCMT"/>
    <property type="match status" value="1"/>
</dbReference>
<accession>A0A7V8FMY2</accession>
<dbReference type="PANTHER" id="PTHR11579">
    <property type="entry name" value="PROTEIN-L-ISOASPARTATE O-METHYLTRANSFERASE"/>
    <property type="match status" value="1"/>
</dbReference>
<dbReference type="GO" id="GO:0005737">
    <property type="term" value="C:cytoplasm"/>
    <property type="evidence" value="ECO:0007669"/>
    <property type="project" value="TreeGrafter"/>
</dbReference>
<comment type="similarity">
    <text evidence="1">Belongs to the methyltransferase superfamily. L-isoaspartyl/D-aspartyl protein methyltransferase family.</text>
</comment>
<evidence type="ECO:0000256" key="2">
    <source>
        <dbReference type="ARBA" id="ARBA00013346"/>
    </source>
</evidence>
<gene>
    <name evidence="4" type="primary">pcm_1</name>
    <name evidence="4" type="ORF">GAK30_02504</name>
</gene>
<sequence>MTTPQELPDLEQSRYYMVEQQIRPWDVHASNVLQVLLSIQRENYVPPEHRALAFVDMELPIGQGQVMLAPRVEARLLQDLQIQPTDRILEIGAGTGFMAALLARLGQSVLTLEIHQPLADLAKRNLLANGVDNVEVRCADGSRANQIEGEFDVILLSGSVSKVPLELIEKLAPGGRLGAIVGDEIVSRATFVTRSADSAQATTRQPWDTVAPRLLGFAQPPRFQF</sequence>
<comment type="caution">
    <text evidence="4">The sequence shown here is derived from an EMBL/GenBank/DDBJ whole genome shotgun (WGS) entry which is preliminary data.</text>
</comment>
<evidence type="ECO:0000256" key="1">
    <source>
        <dbReference type="ARBA" id="ARBA00005369"/>
    </source>
</evidence>
<organism evidence="4 5">
    <name type="scientific">Paracidovorax wautersii</name>
    <dbReference type="NCBI Taxonomy" id="1177982"/>
    <lineage>
        <taxon>Bacteria</taxon>
        <taxon>Pseudomonadati</taxon>
        <taxon>Pseudomonadota</taxon>
        <taxon>Betaproteobacteria</taxon>
        <taxon>Burkholderiales</taxon>
        <taxon>Comamonadaceae</taxon>
        <taxon>Paracidovorax</taxon>
    </lineage>
</organism>
<dbReference type="EMBL" id="WNDQ01000035">
    <property type="protein sequence ID" value="KAF1020462.1"/>
    <property type="molecule type" value="Genomic_DNA"/>
</dbReference>
<dbReference type="GO" id="GO:0004719">
    <property type="term" value="F:protein-L-isoaspartate (D-aspartate) O-methyltransferase activity"/>
    <property type="evidence" value="ECO:0007669"/>
    <property type="project" value="InterPro"/>
</dbReference>
<dbReference type="InterPro" id="IPR029063">
    <property type="entry name" value="SAM-dependent_MTases_sf"/>
</dbReference>
<dbReference type="CDD" id="cd02440">
    <property type="entry name" value="AdoMet_MTases"/>
    <property type="match status" value="1"/>
</dbReference>
<dbReference type="Proteomes" id="UP000461670">
    <property type="component" value="Unassembled WGS sequence"/>
</dbReference>
<dbReference type="PANTHER" id="PTHR11579:SF18">
    <property type="entry name" value="PROTEIN-L-ISOASPARTATE O-METHYLTRANSFERASE"/>
    <property type="match status" value="1"/>
</dbReference>